<reference evidence="17 18" key="1">
    <citation type="submission" date="2016-04" db="EMBL/GenBank/DDBJ databases">
        <title>A degradative enzymes factory behind the ericoid mycorrhizal symbiosis.</title>
        <authorList>
            <consortium name="DOE Joint Genome Institute"/>
            <person name="Martino E."/>
            <person name="Morin E."/>
            <person name="Grelet G."/>
            <person name="Kuo A."/>
            <person name="Kohler A."/>
            <person name="Daghino S."/>
            <person name="Barry K."/>
            <person name="Choi C."/>
            <person name="Cichocki N."/>
            <person name="Clum A."/>
            <person name="Copeland A."/>
            <person name="Hainaut M."/>
            <person name="Haridas S."/>
            <person name="Labutti K."/>
            <person name="Lindquist E."/>
            <person name="Lipzen A."/>
            <person name="Khouja H.-R."/>
            <person name="Murat C."/>
            <person name="Ohm R."/>
            <person name="Olson A."/>
            <person name="Spatafora J."/>
            <person name="Veneault-Fourrey C."/>
            <person name="Henrissat B."/>
            <person name="Grigoriev I."/>
            <person name="Martin F."/>
            <person name="Perotto S."/>
        </authorList>
    </citation>
    <scope>NUCLEOTIDE SEQUENCE [LARGE SCALE GENOMIC DNA]</scope>
    <source>
        <strain evidence="17 18">F</strain>
    </source>
</reference>
<evidence type="ECO:0000313" key="18">
    <source>
        <dbReference type="Proteomes" id="UP000235786"/>
    </source>
</evidence>
<evidence type="ECO:0000256" key="9">
    <source>
        <dbReference type="ARBA" id="ARBA00023295"/>
    </source>
</evidence>
<dbReference type="InterPro" id="IPR012334">
    <property type="entry name" value="Pectin_lyas_fold"/>
</dbReference>
<evidence type="ECO:0000256" key="7">
    <source>
        <dbReference type="ARBA" id="ARBA00023180"/>
    </source>
</evidence>
<keyword evidence="4 16" id="KW-0732">Signal</keyword>
<comment type="catalytic activity">
    <reaction evidence="14">
        <text>[(1-&gt;4)-alpha-D-galacturonosyl](n) + H2O = alpha-D-galacturonate + [(1-&gt;4)-alpha-D-galacturonosyl](n-1)</text>
        <dbReference type="Rhea" id="RHEA:14117"/>
        <dbReference type="Rhea" id="RHEA-COMP:14570"/>
        <dbReference type="Rhea" id="RHEA-COMP:14572"/>
        <dbReference type="ChEBI" id="CHEBI:15377"/>
        <dbReference type="ChEBI" id="CHEBI:58658"/>
        <dbReference type="ChEBI" id="CHEBI:140523"/>
        <dbReference type="EC" id="3.2.1.67"/>
    </reaction>
</comment>
<dbReference type="Pfam" id="PF00295">
    <property type="entry name" value="Glyco_hydro_28"/>
    <property type="match status" value="1"/>
</dbReference>
<evidence type="ECO:0000256" key="11">
    <source>
        <dbReference type="ARBA" id="ARBA00023326"/>
    </source>
</evidence>
<dbReference type="AlphaFoldDB" id="A0A2J6QS48"/>
<dbReference type="STRING" id="1149755.A0A2J6QS48"/>
<feature type="signal peptide" evidence="16">
    <location>
        <begin position="1"/>
        <end position="15"/>
    </location>
</feature>
<proteinExistence type="inferred from homology"/>
<accession>A0A2J6QS48</accession>
<evidence type="ECO:0000256" key="4">
    <source>
        <dbReference type="ARBA" id="ARBA00022729"/>
    </source>
</evidence>
<evidence type="ECO:0000256" key="3">
    <source>
        <dbReference type="ARBA" id="ARBA00022525"/>
    </source>
</evidence>
<comment type="similarity">
    <text evidence="2 15">Belongs to the glycosyl hydrolase 28 family.</text>
</comment>
<keyword evidence="3" id="KW-0964">Secreted</keyword>
<dbReference type="EC" id="3.2.1.67" evidence="13"/>
<dbReference type="PANTHER" id="PTHR31736:SF12">
    <property type="entry name" value="EXO-POLYGALACTURONASE, PUTATIVE-RELATED"/>
    <property type="match status" value="1"/>
</dbReference>
<organism evidence="17 18">
    <name type="scientific">Hyaloscypha variabilis (strain UAMH 11265 / GT02V1 / F)</name>
    <name type="common">Meliniomyces variabilis</name>
    <dbReference type="NCBI Taxonomy" id="1149755"/>
    <lineage>
        <taxon>Eukaryota</taxon>
        <taxon>Fungi</taxon>
        <taxon>Dikarya</taxon>
        <taxon>Ascomycota</taxon>
        <taxon>Pezizomycotina</taxon>
        <taxon>Leotiomycetes</taxon>
        <taxon>Helotiales</taxon>
        <taxon>Hyaloscyphaceae</taxon>
        <taxon>Hyaloscypha</taxon>
        <taxon>Hyaloscypha variabilis</taxon>
    </lineage>
</organism>
<dbReference type="GO" id="GO:0005576">
    <property type="term" value="C:extracellular region"/>
    <property type="evidence" value="ECO:0007669"/>
    <property type="project" value="UniProtKB-SubCell"/>
</dbReference>
<dbReference type="GO" id="GO:0000272">
    <property type="term" value="P:polysaccharide catabolic process"/>
    <property type="evidence" value="ECO:0007669"/>
    <property type="project" value="UniProtKB-KW"/>
</dbReference>
<dbReference type="Gene3D" id="2.160.20.10">
    <property type="entry name" value="Single-stranded right-handed beta-helix, Pectin lyase-like"/>
    <property type="match status" value="1"/>
</dbReference>
<keyword evidence="18" id="KW-1185">Reference proteome</keyword>
<keyword evidence="5 15" id="KW-0378">Hydrolase</keyword>
<comment type="function">
    <text evidence="12">Specific in hydrolyzing the terminal glycosidic bond of polygalacturonic acid and oligogalacturonates.</text>
</comment>
<dbReference type="GO" id="GO:0071555">
    <property type="term" value="P:cell wall organization"/>
    <property type="evidence" value="ECO:0007669"/>
    <property type="project" value="UniProtKB-KW"/>
</dbReference>
<evidence type="ECO:0000256" key="8">
    <source>
        <dbReference type="ARBA" id="ARBA00023277"/>
    </source>
</evidence>
<evidence type="ECO:0000256" key="13">
    <source>
        <dbReference type="ARBA" id="ARBA00038933"/>
    </source>
</evidence>
<keyword evidence="8" id="KW-0119">Carbohydrate metabolism</keyword>
<evidence type="ECO:0000256" key="12">
    <source>
        <dbReference type="ARBA" id="ARBA00037312"/>
    </source>
</evidence>
<sequence length="437" mass="47396">MRFSSLLTLASAVTAFVVNEGTTCTLYPESLTHQGLAVDDVPSIQQAFHICGINGTIIFTNNTFTIATVLNTTNLLNVDVILRGVLKFTDNIPYWRSNSWPVIFQDQVTAWLFGGTNVTFRGEGGWLDGNGQAWYTFSANTANLPGRPIVFTVFNSTNVLIDGLKILQPQFWAFFAWRSSNVSLTNYYTNATTNNASYTTFNTDGFDSWNTDTILIENATIVTDDDCVAAKGNTTNMLVRNVTCHGSTGVTIGSIGQYPATPDYVSNILFEDVTCIDGLNCAYVKTWQSAPEDQTENGDAGGGGGGLVKNVTFRNFKLQNVALPIQITQCIYASTSAGCNTSNLALEDISWANFTGTSEYNIAASMYCAANHPCPGITFQDINIQSVNQTEGLPLYNTTLQSEVYQCANIVNQNGSGIPCNRVAPDDFSQFVGANVQ</sequence>
<dbReference type="SUPFAM" id="SSF51126">
    <property type="entry name" value="Pectin lyase-like"/>
    <property type="match status" value="1"/>
</dbReference>
<evidence type="ECO:0000256" key="15">
    <source>
        <dbReference type="RuleBase" id="RU361169"/>
    </source>
</evidence>
<dbReference type="PANTHER" id="PTHR31736">
    <property type="match status" value="1"/>
</dbReference>
<keyword evidence="7" id="KW-0325">Glycoprotein</keyword>
<dbReference type="InterPro" id="IPR011050">
    <property type="entry name" value="Pectin_lyase_fold/virulence"/>
</dbReference>
<name>A0A2J6QS48_HYAVF</name>
<evidence type="ECO:0000256" key="6">
    <source>
        <dbReference type="ARBA" id="ARBA00023157"/>
    </source>
</evidence>
<gene>
    <name evidence="17" type="ORF">L207DRAFT_539178</name>
</gene>
<evidence type="ECO:0000256" key="2">
    <source>
        <dbReference type="ARBA" id="ARBA00008834"/>
    </source>
</evidence>
<keyword evidence="9 15" id="KW-0326">Glycosidase</keyword>
<evidence type="ECO:0000256" key="1">
    <source>
        <dbReference type="ARBA" id="ARBA00004613"/>
    </source>
</evidence>
<evidence type="ECO:0000256" key="10">
    <source>
        <dbReference type="ARBA" id="ARBA00023316"/>
    </source>
</evidence>
<dbReference type="Proteomes" id="UP000235786">
    <property type="component" value="Unassembled WGS sequence"/>
</dbReference>
<evidence type="ECO:0000313" key="17">
    <source>
        <dbReference type="EMBL" id="PMD29092.1"/>
    </source>
</evidence>
<dbReference type="OrthoDB" id="187139at2759"/>
<comment type="subcellular location">
    <subcellularLocation>
        <location evidence="1">Secreted</location>
    </subcellularLocation>
</comment>
<keyword evidence="6" id="KW-1015">Disulfide bond</keyword>
<protein>
    <recommendedName>
        <fullName evidence="13">galacturonan 1,4-alpha-galacturonidase</fullName>
        <ecNumber evidence="13">3.2.1.67</ecNumber>
    </recommendedName>
</protein>
<evidence type="ECO:0000256" key="16">
    <source>
        <dbReference type="SAM" id="SignalP"/>
    </source>
</evidence>
<feature type="chain" id="PRO_5014473709" description="galacturonan 1,4-alpha-galacturonidase" evidence="16">
    <location>
        <begin position="16"/>
        <end position="437"/>
    </location>
</feature>
<evidence type="ECO:0000256" key="14">
    <source>
        <dbReference type="ARBA" id="ARBA00048766"/>
    </source>
</evidence>
<keyword evidence="11" id="KW-0624">Polysaccharide degradation</keyword>
<evidence type="ECO:0000256" key="5">
    <source>
        <dbReference type="ARBA" id="ARBA00022801"/>
    </source>
</evidence>
<dbReference type="GO" id="GO:0047911">
    <property type="term" value="F:galacturan 1,4-alpha-galacturonidase activity"/>
    <property type="evidence" value="ECO:0007669"/>
    <property type="project" value="UniProtKB-EC"/>
</dbReference>
<dbReference type="EMBL" id="KZ613978">
    <property type="protein sequence ID" value="PMD29092.1"/>
    <property type="molecule type" value="Genomic_DNA"/>
</dbReference>
<dbReference type="GO" id="GO:0004650">
    <property type="term" value="F:polygalacturonase activity"/>
    <property type="evidence" value="ECO:0007669"/>
    <property type="project" value="InterPro"/>
</dbReference>
<dbReference type="InterPro" id="IPR000743">
    <property type="entry name" value="Glyco_hydro_28"/>
</dbReference>
<keyword evidence="10" id="KW-0961">Cell wall biogenesis/degradation</keyword>